<dbReference type="CDD" id="cd16917">
    <property type="entry name" value="HATPase_UhpB-NarQ-NarX-like"/>
    <property type="match status" value="1"/>
</dbReference>
<feature type="region of interest" description="Disordered" evidence="9">
    <location>
        <begin position="276"/>
        <end position="317"/>
    </location>
</feature>
<feature type="domain" description="Phage shock protein PspC N-terminal" evidence="12">
    <location>
        <begin position="352"/>
        <end position="404"/>
    </location>
</feature>
<evidence type="ECO:0000256" key="10">
    <source>
        <dbReference type="SAM" id="Phobius"/>
    </source>
</evidence>
<keyword evidence="15" id="KW-1185">Reference proteome</keyword>
<feature type="region of interest" description="Disordered" evidence="9">
    <location>
        <begin position="1"/>
        <end position="24"/>
    </location>
</feature>
<keyword evidence="6 14" id="KW-0418">Kinase</keyword>
<gene>
    <name evidence="14" type="ORF">ACFPCZ_03550</name>
</gene>
<evidence type="ECO:0000256" key="7">
    <source>
        <dbReference type="ARBA" id="ARBA00022840"/>
    </source>
</evidence>
<dbReference type="InterPro" id="IPR011712">
    <property type="entry name" value="Sig_transdc_His_kin_sub3_dim/P"/>
</dbReference>
<feature type="domain" description="Signal transduction histidine kinase subgroup 3 dimerisation and phosphoacceptor" evidence="13">
    <location>
        <begin position="607"/>
        <end position="673"/>
    </location>
</feature>
<dbReference type="PANTHER" id="PTHR24421:SF10">
    <property type="entry name" value="NITRATE_NITRITE SENSOR PROTEIN NARQ"/>
    <property type="match status" value="1"/>
</dbReference>
<evidence type="ECO:0000256" key="2">
    <source>
        <dbReference type="ARBA" id="ARBA00012438"/>
    </source>
</evidence>
<dbReference type="Pfam" id="PF04024">
    <property type="entry name" value="PspC"/>
    <property type="match status" value="1"/>
</dbReference>
<dbReference type="EMBL" id="JBHSIY010000003">
    <property type="protein sequence ID" value="MFC4865693.1"/>
    <property type="molecule type" value="Genomic_DNA"/>
</dbReference>
<accession>A0ABV9SEK3</accession>
<evidence type="ECO:0000256" key="3">
    <source>
        <dbReference type="ARBA" id="ARBA00022553"/>
    </source>
</evidence>
<keyword evidence="8" id="KW-0902">Two-component regulatory system</keyword>
<keyword evidence="4" id="KW-0808">Transferase</keyword>
<evidence type="ECO:0000256" key="1">
    <source>
        <dbReference type="ARBA" id="ARBA00000085"/>
    </source>
</evidence>
<feature type="region of interest" description="Disordered" evidence="9">
    <location>
        <begin position="765"/>
        <end position="791"/>
    </location>
</feature>
<comment type="catalytic activity">
    <reaction evidence="1">
        <text>ATP + protein L-histidine = ADP + protein N-phospho-L-histidine.</text>
        <dbReference type="EC" id="2.7.13.3"/>
    </reaction>
</comment>
<dbReference type="SUPFAM" id="SSF55874">
    <property type="entry name" value="ATPase domain of HSP90 chaperone/DNA topoisomerase II/histidine kinase"/>
    <property type="match status" value="1"/>
</dbReference>
<evidence type="ECO:0000256" key="5">
    <source>
        <dbReference type="ARBA" id="ARBA00022741"/>
    </source>
</evidence>
<dbReference type="Pfam" id="PF07730">
    <property type="entry name" value="HisKA_3"/>
    <property type="match status" value="1"/>
</dbReference>
<evidence type="ECO:0000256" key="4">
    <source>
        <dbReference type="ARBA" id="ARBA00022679"/>
    </source>
</evidence>
<feature type="domain" description="Histidine kinase/HSP90-like ATPase" evidence="11">
    <location>
        <begin position="724"/>
        <end position="826"/>
    </location>
</feature>
<name>A0ABV9SEK3_9ACTN</name>
<feature type="compositionally biased region" description="Low complexity" evidence="9">
    <location>
        <begin position="276"/>
        <end position="303"/>
    </location>
</feature>
<evidence type="ECO:0000259" key="13">
    <source>
        <dbReference type="Pfam" id="PF07730"/>
    </source>
</evidence>
<evidence type="ECO:0000313" key="14">
    <source>
        <dbReference type="EMBL" id="MFC4865693.1"/>
    </source>
</evidence>
<dbReference type="PANTHER" id="PTHR24421">
    <property type="entry name" value="NITRATE/NITRITE SENSOR PROTEIN NARX-RELATED"/>
    <property type="match status" value="1"/>
</dbReference>
<dbReference type="Gene3D" id="1.20.5.1930">
    <property type="match status" value="1"/>
</dbReference>
<feature type="transmembrane region" description="Helical" evidence="10">
    <location>
        <begin position="237"/>
        <end position="254"/>
    </location>
</feature>
<feature type="transmembrane region" description="Helical" evidence="10">
    <location>
        <begin position="561"/>
        <end position="578"/>
    </location>
</feature>
<dbReference type="Gene3D" id="3.30.565.10">
    <property type="entry name" value="Histidine kinase-like ATPase, C-terminal domain"/>
    <property type="match status" value="1"/>
</dbReference>
<feature type="transmembrane region" description="Helical" evidence="10">
    <location>
        <begin position="480"/>
        <end position="500"/>
    </location>
</feature>
<evidence type="ECO:0000259" key="12">
    <source>
        <dbReference type="Pfam" id="PF04024"/>
    </source>
</evidence>
<dbReference type="InterPro" id="IPR003594">
    <property type="entry name" value="HATPase_dom"/>
</dbReference>
<sequence length="837" mass="85712">MSDEERSADAGAQPRQRGPSTAGGGRTFVAGLLDAVWWRPSAVPRWLPAGAPGPAAEPPLLGGVCAGIAARSGRSAAEVRRRFARLVVPLLAYPVLWLVRIAERPDAEGRERFDGILFAAAAALGVSAVSALHLSAYSAGGFVPAALGAALGAPLLALRTSVLLVWRWMTGALLLTSLVYGLGSAPFPAAAALSYLVVLFLIGTQYARPVVAAVGACTAATAVAAATIMSVPGAGPWSAAVAAAALLLGDNVRMRREYAGRLQRAVGAARGSGAATADASPRGAAGSAAPAAPASASPALNGGSAEGGDRPQARRPAGALGPAWAVRAVADALWRTPGERPQGPLRLLHGAVRPSDGRIVAGVCAAFAHGSQPMAVTLRVLFAVVAFPLGIPVYLLLWTVLPREGEVPDDDGEGPLPPVLPREATAWFLLLGAGVAISALAAVQLVQFHGLDPMAAVPLGIALGLPFALLPVAPLLTWRITAAGLFASLFAIALLSPPVFGGSGVPQSFWPWPIATLVSLPVVLYAVAVTYPGRTAAGVGVVTVADIAAASVLVGTPLGQTLWVAAIAPAVLLFGYNVRSRRAAQRQLAQESALRRRDRARQAVLEERSRIARELHDVVSHHMSMIAIQADAAPYKFTDLGQGPAATFTTIRDAARDALAEMRRVVGLLREEDDVPEGAPQPGLGLLPELMENARRAAMDVTLEGGPDVARDTARGLPDAVDLSAYRIVQESVSNAGRHAPGAPVTVALSRTAEALTVRVANGPPVLGGGEAADGAHTEPPPATVFDSGGHGLIGMRERVAMLGGRLRAAPTESGGFDVVAELPLDAGADAAPAEPE</sequence>
<feature type="transmembrane region" description="Helical" evidence="10">
    <location>
        <begin position="455"/>
        <end position="474"/>
    </location>
</feature>
<dbReference type="Pfam" id="PF02518">
    <property type="entry name" value="HATPase_c"/>
    <property type="match status" value="1"/>
</dbReference>
<keyword evidence="5" id="KW-0547">Nucleotide-binding</keyword>
<keyword evidence="3" id="KW-0597">Phosphoprotein</keyword>
<feature type="transmembrane region" description="Helical" evidence="10">
    <location>
        <begin position="210"/>
        <end position="231"/>
    </location>
</feature>
<evidence type="ECO:0000256" key="9">
    <source>
        <dbReference type="SAM" id="MobiDB-lite"/>
    </source>
</evidence>
<feature type="transmembrane region" description="Helical" evidence="10">
    <location>
        <begin position="512"/>
        <end position="531"/>
    </location>
</feature>
<feature type="transmembrane region" description="Helical" evidence="10">
    <location>
        <begin position="115"/>
        <end position="134"/>
    </location>
</feature>
<keyword evidence="7" id="KW-0067">ATP-binding</keyword>
<evidence type="ECO:0000313" key="15">
    <source>
        <dbReference type="Proteomes" id="UP001595858"/>
    </source>
</evidence>
<feature type="transmembrane region" description="Helical" evidence="10">
    <location>
        <begin position="178"/>
        <end position="203"/>
    </location>
</feature>
<organism evidence="14 15">
    <name type="scientific">Streptomonospora arabica</name>
    <dbReference type="NCBI Taxonomy" id="412417"/>
    <lineage>
        <taxon>Bacteria</taxon>
        <taxon>Bacillati</taxon>
        <taxon>Actinomycetota</taxon>
        <taxon>Actinomycetes</taxon>
        <taxon>Streptosporangiales</taxon>
        <taxon>Nocardiopsidaceae</taxon>
        <taxon>Streptomonospora</taxon>
    </lineage>
</organism>
<protein>
    <recommendedName>
        <fullName evidence="2">histidine kinase</fullName>
        <ecNumber evidence="2">2.7.13.3</ecNumber>
    </recommendedName>
</protein>
<dbReference type="InterPro" id="IPR007168">
    <property type="entry name" value="Phageshock_PspC_N"/>
</dbReference>
<feature type="transmembrane region" description="Helical" evidence="10">
    <location>
        <begin position="146"/>
        <end position="166"/>
    </location>
</feature>
<evidence type="ECO:0000256" key="8">
    <source>
        <dbReference type="ARBA" id="ARBA00023012"/>
    </source>
</evidence>
<comment type="caution">
    <text evidence="14">The sequence shown here is derived from an EMBL/GenBank/DDBJ whole genome shotgun (WGS) entry which is preliminary data.</text>
</comment>
<feature type="transmembrane region" description="Helical" evidence="10">
    <location>
        <begin position="380"/>
        <end position="401"/>
    </location>
</feature>
<proteinExistence type="predicted"/>
<dbReference type="EC" id="2.7.13.3" evidence="2"/>
<feature type="transmembrane region" description="Helical" evidence="10">
    <location>
        <begin position="424"/>
        <end position="443"/>
    </location>
</feature>
<feature type="transmembrane region" description="Helical" evidence="10">
    <location>
        <begin position="83"/>
        <end position="103"/>
    </location>
</feature>
<evidence type="ECO:0000256" key="6">
    <source>
        <dbReference type="ARBA" id="ARBA00022777"/>
    </source>
</evidence>
<dbReference type="InterPro" id="IPR050482">
    <property type="entry name" value="Sensor_HK_TwoCompSys"/>
</dbReference>
<dbReference type="InterPro" id="IPR036890">
    <property type="entry name" value="HATPase_C_sf"/>
</dbReference>
<dbReference type="GO" id="GO:0016301">
    <property type="term" value="F:kinase activity"/>
    <property type="evidence" value="ECO:0007669"/>
    <property type="project" value="UniProtKB-KW"/>
</dbReference>
<keyword evidence="10" id="KW-0812">Transmembrane</keyword>
<keyword evidence="10" id="KW-0472">Membrane</keyword>
<reference evidence="15" key="1">
    <citation type="journal article" date="2019" name="Int. J. Syst. Evol. Microbiol.">
        <title>The Global Catalogue of Microorganisms (GCM) 10K type strain sequencing project: providing services to taxonomists for standard genome sequencing and annotation.</title>
        <authorList>
            <consortium name="The Broad Institute Genomics Platform"/>
            <consortium name="The Broad Institute Genome Sequencing Center for Infectious Disease"/>
            <person name="Wu L."/>
            <person name="Ma J."/>
        </authorList>
    </citation>
    <scope>NUCLEOTIDE SEQUENCE [LARGE SCALE GENOMIC DNA]</scope>
    <source>
        <strain evidence="15">CGMCC 4.7304</strain>
    </source>
</reference>
<keyword evidence="10" id="KW-1133">Transmembrane helix</keyword>
<dbReference type="RefSeq" id="WP_344141765.1">
    <property type="nucleotide sequence ID" value="NZ_BAAAQI010000003.1"/>
</dbReference>
<evidence type="ECO:0000259" key="11">
    <source>
        <dbReference type="Pfam" id="PF02518"/>
    </source>
</evidence>
<dbReference type="Proteomes" id="UP001595858">
    <property type="component" value="Unassembled WGS sequence"/>
</dbReference>